<comment type="similarity">
    <text evidence="1">Belongs to the thioesterase family.</text>
</comment>
<dbReference type="Proteomes" id="UP000198862">
    <property type="component" value="Unassembled WGS sequence"/>
</dbReference>
<dbReference type="SUPFAM" id="SSF53474">
    <property type="entry name" value="alpha/beta-Hydrolases"/>
    <property type="match status" value="1"/>
</dbReference>
<feature type="domain" description="Thioesterase" evidence="2">
    <location>
        <begin position="18"/>
        <end position="240"/>
    </location>
</feature>
<organism evidence="3 4">
    <name type="scientific">Pseudoalteromonas denitrificans DSM 6059</name>
    <dbReference type="NCBI Taxonomy" id="1123010"/>
    <lineage>
        <taxon>Bacteria</taxon>
        <taxon>Pseudomonadati</taxon>
        <taxon>Pseudomonadota</taxon>
        <taxon>Gammaproteobacteria</taxon>
        <taxon>Alteromonadales</taxon>
        <taxon>Pseudoalteromonadaceae</taxon>
        <taxon>Pseudoalteromonas</taxon>
    </lineage>
</organism>
<dbReference type="PANTHER" id="PTHR11487:SF0">
    <property type="entry name" value="S-ACYL FATTY ACID SYNTHASE THIOESTERASE, MEDIUM CHAIN"/>
    <property type="match status" value="1"/>
</dbReference>
<dbReference type="AlphaFoldDB" id="A0A1I1QCB0"/>
<dbReference type="Pfam" id="PF00975">
    <property type="entry name" value="Thioesterase"/>
    <property type="match status" value="1"/>
</dbReference>
<evidence type="ECO:0000256" key="1">
    <source>
        <dbReference type="ARBA" id="ARBA00007169"/>
    </source>
</evidence>
<dbReference type="GO" id="GO:0008610">
    <property type="term" value="P:lipid biosynthetic process"/>
    <property type="evidence" value="ECO:0007669"/>
    <property type="project" value="TreeGrafter"/>
</dbReference>
<sequence>MQSKWFVIPKHNPQADIRLICFPYAGGSSSIYTSWVNSLPENVELIIMQAPGRSNRMFETPIDKMDILADNLLAEIPTLLNKPYVLFGHSLGSRVCFELILRLNKLGLQLPLHFIASGSSGPQKERHNISYNLPESEFISKLRTMNGTPEELLKNKELMSLLLPMLRADFEIAETFQYTGNALFNISLSIFGGEDDTDVTNDDLYLWQQFFKPKAKTTKFPGGHFFINSHKELVLEKVNKVLSMYINKTIPC</sequence>
<keyword evidence="4" id="KW-1185">Reference proteome</keyword>
<evidence type="ECO:0000313" key="4">
    <source>
        <dbReference type="Proteomes" id="UP000198862"/>
    </source>
</evidence>
<dbReference type="OrthoDB" id="8480037at2"/>
<evidence type="ECO:0000313" key="3">
    <source>
        <dbReference type="EMBL" id="SFD15750.1"/>
    </source>
</evidence>
<gene>
    <name evidence="3" type="ORF">SAMN02745724_03700</name>
</gene>
<reference evidence="3 4" key="1">
    <citation type="submission" date="2016-10" db="EMBL/GenBank/DDBJ databases">
        <authorList>
            <person name="de Groot N.N."/>
        </authorList>
    </citation>
    <scope>NUCLEOTIDE SEQUENCE [LARGE SCALE GENOMIC DNA]</scope>
    <source>
        <strain evidence="3 4">DSM 6059</strain>
    </source>
</reference>
<protein>
    <submittedName>
        <fullName evidence="3">Surfactin synthase thioesterase subunit</fullName>
    </submittedName>
</protein>
<dbReference type="EMBL" id="FOLO01000037">
    <property type="protein sequence ID" value="SFD15750.1"/>
    <property type="molecule type" value="Genomic_DNA"/>
</dbReference>
<dbReference type="InterPro" id="IPR001031">
    <property type="entry name" value="Thioesterase"/>
</dbReference>
<dbReference type="STRING" id="1123010.SAMN02745724_03700"/>
<dbReference type="InterPro" id="IPR029058">
    <property type="entry name" value="AB_hydrolase_fold"/>
</dbReference>
<dbReference type="InterPro" id="IPR012223">
    <property type="entry name" value="TEII"/>
</dbReference>
<accession>A0A1I1QCB0</accession>
<dbReference type="Gene3D" id="3.40.50.1820">
    <property type="entry name" value="alpha/beta hydrolase"/>
    <property type="match status" value="1"/>
</dbReference>
<proteinExistence type="inferred from homology"/>
<evidence type="ECO:0000259" key="2">
    <source>
        <dbReference type="Pfam" id="PF00975"/>
    </source>
</evidence>
<name>A0A1I1QCB0_9GAMM</name>
<dbReference type="RefSeq" id="WP_091988014.1">
    <property type="nucleotide sequence ID" value="NZ_FOLO01000037.1"/>
</dbReference>
<dbReference type="PANTHER" id="PTHR11487">
    <property type="entry name" value="THIOESTERASE"/>
    <property type="match status" value="1"/>
</dbReference>